<dbReference type="eggNOG" id="ENOG502ZBDQ">
    <property type="taxonomic scope" value="Bacteria"/>
</dbReference>
<accession>W0RCZ7</accession>
<evidence type="ECO:0000313" key="1">
    <source>
        <dbReference type="EMBL" id="AHG88999.1"/>
    </source>
</evidence>
<name>W0RCZ7_9BACT</name>
<gene>
    <name evidence="1" type="ORF">J421_1462</name>
</gene>
<dbReference type="KEGG" id="gba:J421_1462"/>
<dbReference type="HOGENOM" id="CLU_725135_0_0_0"/>
<dbReference type="Proteomes" id="UP000019151">
    <property type="component" value="Chromosome"/>
</dbReference>
<keyword evidence="2" id="KW-1185">Reference proteome</keyword>
<reference evidence="1 2" key="1">
    <citation type="journal article" date="2014" name="Genome Announc.">
        <title>Genome Sequence and Methylome of Soil Bacterium Gemmatirosa kalamazoonensis KBS708T, a Member of the Rarely Cultivated Gemmatimonadetes Phylum.</title>
        <authorList>
            <person name="Debruyn J.M."/>
            <person name="Radosevich M."/>
            <person name="Wommack K.E."/>
            <person name="Polson S.W."/>
            <person name="Hauser L.J."/>
            <person name="Fawaz M.N."/>
            <person name="Korlach J."/>
            <person name="Tsai Y.C."/>
        </authorList>
    </citation>
    <scope>NUCLEOTIDE SEQUENCE [LARGE SCALE GENOMIC DNA]</scope>
    <source>
        <strain evidence="1 2">KBS708</strain>
    </source>
</reference>
<organism evidence="1 2">
    <name type="scientific">Gemmatirosa kalamazoonensis</name>
    <dbReference type="NCBI Taxonomy" id="861299"/>
    <lineage>
        <taxon>Bacteria</taxon>
        <taxon>Pseudomonadati</taxon>
        <taxon>Gemmatimonadota</taxon>
        <taxon>Gemmatimonadia</taxon>
        <taxon>Gemmatimonadales</taxon>
        <taxon>Gemmatimonadaceae</taxon>
        <taxon>Gemmatirosa</taxon>
    </lineage>
</organism>
<evidence type="ECO:0000313" key="2">
    <source>
        <dbReference type="Proteomes" id="UP000019151"/>
    </source>
</evidence>
<dbReference type="STRING" id="861299.J421_1462"/>
<dbReference type="InParanoid" id="W0RCZ7"/>
<dbReference type="EMBL" id="CP007128">
    <property type="protein sequence ID" value="AHG88999.1"/>
    <property type="molecule type" value="Genomic_DNA"/>
</dbReference>
<sequence length="381" mass="40624">MMPVPLLALATMLGTAEPLAQPPAVCSQVLGHMTNSDGARTTMVVSDREHCLEVRLTGRVTFDDADADVKTMDPGSTLVATESRGGGTRALTLVERSGAIDRAYRVNGEVRPVAESTAWFRGVVLDLVREAGYGAPERVARIRRQGGVGAVLDEVRRIHSDHVRQIYLETVLASSGLTVDEVRRVTRAASDDLSSDHAKGMVLRAAVDLRGDDREVADAAVRGAGTIGSDHERAELLRRVLERVCSDDAVVARALDAAAEMGSDHERANVLATALDRAEPTAPTVRASFFRTVDGVGSDHERRRVLESLAGRDSLGTATAHALLASAARIGSDHEKAAVLLALAWHPDRLRDPGVRAAFDAALKSIGSDAEYRRVAGALAR</sequence>
<dbReference type="AlphaFoldDB" id="W0RCZ7"/>
<protein>
    <submittedName>
        <fullName evidence="1">Uncharacterized protein</fullName>
    </submittedName>
</protein>
<proteinExistence type="predicted"/>